<dbReference type="PROSITE" id="PS50231">
    <property type="entry name" value="RICIN_B_LECTIN"/>
    <property type="match status" value="1"/>
</dbReference>
<evidence type="ECO:0000313" key="3">
    <source>
        <dbReference type="EMBL" id="NVK78793.1"/>
    </source>
</evidence>
<proteinExistence type="predicted"/>
<dbReference type="SMART" id="SM00458">
    <property type="entry name" value="RICIN"/>
    <property type="match status" value="1"/>
</dbReference>
<gene>
    <name evidence="3" type="ORF">HG542_14075</name>
</gene>
<accession>A0A7Y7B4E4</accession>
<keyword evidence="4" id="KW-1185">Reference proteome</keyword>
<feature type="signal peptide" evidence="1">
    <location>
        <begin position="1"/>
        <end position="28"/>
    </location>
</feature>
<sequence length="170" mass="18201">MTLRRVGAVVSGLMLAVAGVVSAPTASAATGVEIRNKHSGWCLGIQGGSKDWGAMAIQWDCNGNDDQKWRYEALGNGYYRLHNVGSNLCLGIRGGSWDRGADVIQWECNGNGDQMWYMPDGGAYYPMMSANNRANGGAIDLCMSIGGGRTDWGAKAIVWDCNGADDQTWS</sequence>
<comment type="caution">
    <text evidence="3">The sequence shown here is derived from an EMBL/GenBank/DDBJ whole genome shotgun (WGS) entry which is preliminary data.</text>
</comment>
<evidence type="ECO:0000259" key="2">
    <source>
        <dbReference type="SMART" id="SM00458"/>
    </source>
</evidence>
<dbReference type="EMBL" id="JABBXF010000029">
    <property type="protein sequence ID" value="NVK78793.1"/>
    <property type="molecule type" value="Genomic_DNA"/>
</dbReference>
<evidence type="ECO:0000313" key="4">
    <source>
        <dbReference type="Proteomes" id="UP000587462"/>
    </source>
</evidence>
<keyword evidence="1" id="KW-0732">Signal</keyword>
<reference evidence="3 4" key="1">
    <citation type="submission" date="2020-04" db="EMBL/GenBank/DDBJ databases">
        <title>Draft Genome Sequence of Streptomyces morookaense DSM 40503, an 8-azaguanine-producing strain.</title>
        <authorList>
            <person name="Qi J."/>
            <person name="Gao J.-M."/>
        </authorList>
    </citation>
    <scope>NUCLEOTIDE SEQUENCE [LARGE SCALE GENOMIC DNA]</scope>
    <source>
        <strain evidence="3 4">DSM 40503</strain>
    </source>
</reference>
<feature type="chain" id="PRO_5030983661" evidence="1">
    <location>
        <begin position="29"/>
        <end position="170"/>
    </location>
</feature>
<dbReference type="CDD" id="cd00161">
    <property type="entry name" value="beta-trefoil_Ricin-like"/>
    <property type="match status" value="1"/>
</dbReference>
<dbReference type="Gene3D" id="2.80.10.50">
    <property type="match status" value="3"/>
</dbReference>
<dbReference type="Pfam" id="PF00652">
    <property type="entry name" value="Ricin_B_lectin"/>
    <property type="match status" value="1"/>
</dbReference>
<organism evidence="3 4">
    <name type="scientific">Streptomyces morookaense</name>
    <name type="common">Streptoverticillium morookaense</name>
    <dbReference type="NCBI Taxonomy" id="1970"/>
    <lineage>
        <taxon>Bacteria</taxon>
        <taxon>Bacillati</taxon>
        <taxon>Actinomycetota</taxon>
        <taxon>Actinomycetes</taxon>
        <taxon>Kitasatosporales</taxon>
        <taxon>Streptomycetaceae</taxon>
        <taxon>Streptomyces</taxon>
    </lineage>
</organism>
<dbReference type="RefSeq" id="WP_171081241.1">
    <property type="nucleotide sequence ID" value="NZ_BNBU01000006.1"/>
</dbReference>
<protein>
    <submittedName>
        <fullName evidence="3">RICIN domain-containing protein</fullName>
    </submittedName>
</protein>
<name>A0A7Y7B4E4_STRMO</name>
<dbReference type="InterPro" id="IPR000772">
    <property type="entry name" value="Ricin_B_lectin"/>
</dbReference>
<evidence type="ECO:0000256" key="1">
    <source>
        <dbReference type="SAM" id="SignalP"/>
    </source>
</evidence>
<dbReference type="SUPFAM" id="SSF50370">
    <property type="entry name" value="Ricin B-like lectins"/>
    <property type="match status" value="1"/>
</dbReference>
<dbReference type="Proteomes" id="UP000587462">
    <property type="component" value="Unassembled WGS sequence"/>
</dbReference>
<dbReference type="InterPro" id="IPR035992">
    <property type="entry name" value="Ricin_B-like_lectins"/>
</dbReference>
<feature type="domain" description="Ricin B lectin" evidence="2">
    <location>
        <begin position="28"/>
        <end position="170"/>
    </location>
</feature>
<dbReference type="AlphaFoldDB" id="A0A7Y7B4E4"/>